<comment type="caution">
    <text evidence="1">The sequence shown here is derived from an EMBL/GenBank/DDBJ whole genome shotgun (WGS) entry which is preliminary data.</text>
</comment>
<evidence type="ECO:0000313" key="2">
    <source>
        <dbReference type="Proteomes" id="UP000229554"/>
    </source>
</evidence>
<dbReference type="AlphaFoldDB" id="A0A2M8KSN9"/>
<accession>A0A2M8KSN9</accession>
<evidence type="ECO:0000313" key="1">
    <source>
        <dbReference type="EMBL" id="PJE62936.1"/>
    </source>
</evidence>
<sequence length="166" mass="19783">MRQPLVPVEFKPPQESILGGYHLVPIQTKDAQEDLEVLLKNADMITALRGGNGSKEKWPYTFTLKENTIDVAWLEMCARNKQLFSYIIRNEKNSYIGCVYIYPIELYFPEKADEFDVDFSFWIVQSEFDKGIYQNIYNLLHTWLIQEWPFPMKRIYLRNKLTFVRK</sequence>
<evidence type="ECO:0008006" key="3">
    <source>
        <dbReference type="Google" id="ProtNLM"/>
    </source>
</evidence>
<proteinExistence type="predicted"/>
<dbReference type="Proteomes" id="UP000229554">
    <property type="component" value="Unassembled WGS sequence"/>
</dbReference>
<name>A0A2M8KSN9_9BACT</name>
<dbReference type="EMBL" id="PFED01000096">
    <property type="protein sequence ID" value="PJE62936.1"/>
    <property type="molecule type" value="Genomic_DNA"/>
</dbReference>
<organism evidence="1 2">
    <name type="scientific">Candidatus Roizmanbacteria bacterium CG10_big_fil_rev_8_21_14_0_10_39_6</name>
    <dbReference type="NCBI Taxonomy" id="1974853"/>
    <lineage>
        <taxon>Bacteria</taxon>
        <taxon>Candidatus Roizmaniibacteriota</taxon>
    </lineage>
</organism>
<protein>
    <recommendedName>
        <fullName evidence="3">GNAT family N-acetyltransferase</fullName>
    </recommendedName>
</protein>
<reference evidence="2" key="1">
    <citation type="submission" date="2017-09" db="EMBL/GenBank/DDBJ databases">
        <title>Depth-based differentiation of microbial function through sediment-hosted aquifers and enrichment of novel symbionts in the deep terrestrial subsurface.</title>
        <authorList>
            <person name="Probst A.J."/>
            <person name="Ladd B."/>
            <person name="Jarett J.K."/>
            <person name="Geller-Mcgrath D.E."/>
            <person name="Sieber C.M.K."/>
            <person name="Emerson J.B."/>
            <person name="Anantharaman K."/>
            <person name="Thomas B.C."/>
            <person name="Malmstrom R."/>
            <person name="Stieglmeier M."/>
            <person name="Klingl A."/>
            <person name="Woyke T."/>
            <person name="Ryan C.M."/>
            <person name="Banfield J.F."/>
        </authorList>
    </citation>
    <scope>NUCLEOTIDE SEQUENCE [LARGE SCALE GENOMIC DNA]</scope>
</reference>
<gene>
    <name evidence="1" type="ORF">COU88_02260</name>
</gene>